<protein>
    <submittedName>
        <fullName evidence="2">Nuclear transport factor 2 family protein</fullName>
    </submittedName>
</protein>
<dbReference type="Gene3D" id="3.10.450.50">
    <property type="match status" value="1"/>
</dbReference>
<feature type="domain" description="SnoaL-like" evidence="1">
    <location>
        <begin position="28"/>
        <end position="121"/>
    </location>
</feature>
<comment type="caution">
    <text evidence="2">The sequence shown here is derived from an EMBL/GenBank/DDBJ whole genome shotgun (WGS) entry which is preliminary data.</text>
</comment>
<accession>A0ABW2LQW9</accession>
<organism evidence="2 3">
    <name type="scientific">Saccharopolyspora griseoalba</name>
    <dbReference type="NCBI Taxonomy" id="1431848"/>
    <lineage>
        <taxon>Bacteria</taxon>
        <taxon>Bacillati</taxon>
        <taxon>Actinomycetota</taxon>
        <taxon>Actinomycetes</taxon>
        <taxon>Pseudonocardiales</taxon>
        <taxon>Pseudonocardiaceae</taxon>
        <taxon>Saccharopolyspora</taxon>
    </lineage>
</organism>
<dbReference type="EMBL" id="JBHTCJ010000014">
    <property type="protein sequence ID" value="MFC7344214.1"/>
    <property type="molecule type" value="Genomic_DNA"/>
</dbReference>
<dbReference type="InterPro" id="IPR037401">
    <property type="entry name" value="SnoaL-like"/>
</dbReference>
<reference evidence="3" key="1">
    <citation type="journal article" date="2019" name="Int. J. Syst. Evol. Microbiol.">
        <title>The Global Catalogue of Microorganisms (GCM) 10K type strain sequencing project: providing services to taxonomists for standard genome sequencing and annotation.</title>
        <authorList>
            <consortium name="The Broad Institute Genomics Platform"/>
            <consortium name="The Broad Institute Genome Sequencing Center for Infectious Disease"/>
            <person name="Wu L."/>
            <person name="Ma J."/>
        </authorList>
    </citation>
    <scope>NUCLEOTIDE SEQUENCE [LARGE SCALE GENOMIC DNA]</scope>
    <source>
        <strain evidence="3">WLHS5</strain>
    </source>
</reference>
<evidence type="ECO:0000259" key="1">
    <source>
        <dbReference type="Pfam" id="PF12680"/>
    </source>
</evidence>
<dbReference type="InterPro" id="IPR032710">
    <property type="entry name" value="NTF2-like_dom_sf"/>
</dbReference>
<name>A0ABW2LQW9_9PSEU</name>
<proteinExistence type="predicted"/>
<keyword evidence="3" id="KW-1185">Reference proteome</keyword>
<sequence length="147" mass="16637">MNHDDGSARETGRAVATSYFKLLDAGQDFFHLFADDAYVYFPKHRPARGIDEVKQLFADIVPMFSEIVHEIPYFNYVERGEHVVVEGTTHGVLADGTPWRATEGLGGRFCNVFEVRGGLIHRLHVYLDPDYADADTARYPWLARSTS</sequence>
<dbReference type="Proteomes" id="UP001596504">
    <property type="component" value="Unassembled WGS sequence"/>
</dbReference>
<evidence type="ECO:0000313" key="2">
    <source>
        <dbReference type="EMBL" id="MFC7344214.1"/>
    </source>
</evidence>
<evidence type="ECO:0000313" key="3">
    <source>
        <dbReference type="Proteomes" id="UP001596504"/>
    </source>
</evidence>
<gene>
    <name evidence="2" type="ORF">ACFQRI_22630</name>
</gene>
<dbReference type="Pfam" id="PF12680">
    <property type="entry name" value="SnoaL_2"/>
    <property type="match status" value="1"/>
</dbReference>
<dbReference type="SUPFAM" id="SSF54427">
    <property type="entry name" value="NTF2-like"/>
    <property type="match status" value="1"/>
</dbReference>
<dbReference type="RefSeq" id="WP_380671795.1">
    <property type="nucleotide sequence ID" value="NZ_JBHTCJ010000014.1"/>
</dbReference>